<dbReference type="GO" id="GO:0004252">
    <property type="term" value="F:serine-type endopeptidase activity"/>
    <property type="evidence" value="ECO:0007669"/>
    <property type="project" value="UniProtKB-EC"/>
</dbReference>
<name>A0A2H0BKW9_9BACT</name>
<proteinExistence type="inferred from homology"/>
<keyword evidence="5" id="KW-0378">Hydrolase</keyword>
<dbReference type="Pfam" id="PF00326">
    <property type="entry name" value="Peptidase_S9"/>
    <property type="match status" value="1"/>
</dbReference>
<reference evidence="9 10" key="1">
    <citation type="submission" date="2017-09" db="EMBL/GenBank/DDBJ databases">
        <title>Depth-based differentiation of microbial function through sediment-hosted aquifers and enrichment of novel symbionts in the deep terrestrial subsurface.</title>
        <authorList>
            <person name="Probst A.J."/>
            <person name="Ladd B."/>
            <person name="Jarett J.K."/>
            <person name="Geller-Mcgrath D.E."/>
            <person name="Sieber C.M."/>
            <person name="Emerson J.B."/>
            <person name="Anantharaman K."/>
            <person name="Thomas B.C."/>
            <person name="Malmstrom R."/>
            <person name="Stieglmeier M."/>
            <person name="Klingl A."/>
            <person name="Woyke T."/>
            <person name="Ryan C.M."/>
            <person name="Banfield J.F."/>
        </authorList>
    </citation>
    <scope>NUCLEOTIDE SEQUENCE [LARGE SCALE GENOMIC DNA]</scope>
    <source>
        <strain evidence="9">CG22_combo_CG10-13_8_21_14_all_37_9</strain>
    </source>
</reference>
<dbReference type="Gene3D" id="3.40.50.1820">
    <property type="entry name" value="alpha/beta hydrolase"/>
    <property type="match status" value="1"/>
</dbReference>
<evidence type="ECO:0000256" key="2">
    <source>
        <dbReference type="ARBA" id="ARBA00005228"/>
    </source>
</evidence>
<dbReference type="InterPro" id="IPR001375">
    <property type="entry name" value="Peptidase_S9_cat"/>
</dbReference>
<comment type="similarity">
    <text evidence="2">Belongs to the peptidase S9A family.</text>
</comment>
<evidence type="ECO:0000256" key="6">
    <source>
        <dbReference type="ARBA" id="ARBA00022825"/>
    </source>
</evidence>
<keyword evidence="6" id="KW-0720">Serine protease</keyword>
<dbReference type="Pfam" id="PF02897">
    <property type="entry name" value="Peptidase_S9_N"/>
    <property type="match status" value="1"/>
</dbReference>
<gene>
    <name evidence="9" type="ORF">COX02_00875</name>
</gene>
<dbReference type="GO" id="GO:0006508">
    <property type="term" value="P:proteolysis"/>
    <property type="evidence" value="ECO:0007669"/>
    <property type="project" value="UniProtKB-KW"/>
</dbReference>
<dbReference type="EC" id="3.4.21.26" evidence="3"/>
<dbReference type="InterPro" id="IPR023302">
    <property type="entry name" value="Pept_S9A_N"/>
</dbReference>
<comment type="caution">
    <text evidence="9">The sequence shown here is derived from an EMBL/GenBank/DDBJ whole genome shotgun (WGS) entry which is preliminary data.</text>
</comment>
<keyword evidence="4" id="KW-0645">Protease</keyword>
<evidence type="ECO:0000256" key="3">
    <source>
        <dbReference type="ARBA" id="ARBA00011897"/>
    </source>
</evidence>
<evidence type="ECO:0000313" key="9">
    <source>
        <dbReference type="EMBL" id="PIP58323.1"/>
    </source>
</evidence>
<feature type="domain" description="Peptidase S9A N-terminal" evidence="8">
    <location>
        <begin position="4"/>
        <end position="405"/>
    </location>
</feature>
<comment type="catalytic activity">
    <reaction evidence="1">
        <text>Hydrolysis of Pro-|-Xaa &gt;&gt; Ala-|-Xaa in oligopeptides.</text>
        <dbReference type="EC" id="3.4.21.26"/>
    </reaction>
</comment>
<dbReference type="Gene3D" id="2.130.10.120">
    <property type="entry name" value="Prolyl oligopeptidase, N-terminal domain"/>
    <property type="match status" value="1"/>
</dbReference>
<dbReference type="PROSITE" id="PS00708">
    <property type="entry name" value="PRO_ENDOPEP_SER"/>
    <property type="match status" value="1"/>
</dbReference>
<evidence type="ECO:0000259" key="7">
    <source>
        <dbReference type="Pfam" id="PF00326"/>
    </source>
</evidence>
<evidence type="ECO:0000259" key="8">
    <source>
        <dbReference type="Pfam" id="PF02897"/>
    </source>
</evidence>
<dbReference type="Proteomes" id="UP000229334">
    <property type="component" value="Unassembled WGS sequence"/>
</dbReference>
<organism evidence="9 10">
    <name type="scientific">Candidatus Vogelbacteria bacterium CG22_combo_CG10-13_8_21_14_all_37_9</name>
    <dbReference type="NCBI Taxonomy" id="1975046"/>
    <lineage>
        <taxon>Bacteria</taxon>
        <taxon>Candidatus Vogeliibacteriota</taxon>
    </lineage>
</organism>
<dbReference type="EMBL" id="PCSX01000015">
    <property type="protein sequence ID" value="PIP58323.1"/>
    <property type="molecule type" value="Genomic_DNA"/>
</dbReference>
<dbReference type="InterPro" id="IPR002471">
    <property type="entry name" value="Pept_S9_AS"/>
</dbReference>
<dbReference type="PANTHER" id="PTHR42881:SF2">
    <property type="entry name" value="PROLYL ENDOPEPTIDASE"/>
    <property type="match status" value="1"/>
</dbReference>
<dbReference type="InterPro" id="IPR029058">
    <property type="entry name" value="AB_hydrolase_fold"/>
</dbReference>
<dbReference type="SUPFAM" id="SSF53474">
    <property type="entry name" value="alpha/beta-Hydrolases"/>
    <property type="match status" value="1"/>
</dbReference>
<dbReference type="PANTHER" id="PTHR42881">
    <property type="entry name" value="PROLYL ENDOPEPTIDASE"/>
    <property type="match status" value="1"/>
</dbReference>
<dbReference type="GO" id="GO:0005829">
    <property type="term" value="C:cytosol"/>
    <property type="evidence" value="ECO:0007669"/>
    <property type="project" value="TreeGrafter"/>
</dbReference>
<evidence type="ECO:0000256" key="1">
    <source>
        <dbReference type="ARBA" id="ARBA00001070"/>
    </source>
</evidence>
<dbReference type="AlphaFoldDB" id="A0A2H0BKW9"/>
<dbReference type="PRINTS" id="PR00862">
    <property type="entry name" value="PROLIGOPTASE"/>
</dbReference>
<feature type="domain" description="Peptidase S9 prolyl oligopeptidase catalytic" evidence="7">
    <location>
        <begin position="469"/>
        <end position="675"/>
    </location>
</feature>
<accession>A0A2H0BKW9</accession>
<evidence type="ECO:0000256" key="5">
    <source>
        <dbReference type="ARBA" id="ARBA00022801"/>
    </source>
</evidence>
<dbReference type="GO" id="GO:0070012">
    <property type="term" value="F:oligopeptidase activity"/>
    <property type="evidence" value="ECO:0007669"/>
    <property type="project" value="TreeGrafter"/>
</dbReference>
<evidence type="ECO:0000256" key="4">
    <source>
        <dbReference type="ARBA" id="ARBA00022670"/>
    </source>
</evidence>
<dbReference type="InterPro" id="IPR051167">
    <property type="entry name" value="Prolyl_oligopep/macrocyclase"/>
</dbReference>
<protein>
    <recommendedName>
        <fullName evidence="3">prolyl oligopeptidase</fullName>
        <ecNumber evidence="3">3.4.21.26</ecNumber>
    </recommendedName>
</protein>
<dbReference type="InterPro" id="IPR002470">
    <property type="entry name" value="Peptidase_S9A"/>
</dbReference>
<dbReference type="FunFam" id="3.40.50.1820:FF:000005">
    <property type="entry name" value="Prolyl endopeptidase"/>
    <property type="match status" value="1"/>
</dbReference>
<dbReference type="SUPFAM" id="SSF50993">
    <property type="entry name" value="Peptidase/esterase 'gauge' domain"/>
    <property type="match status" value="1"/>
</dbReference>
<sequence>MKKPPISKKNRISKKIGQNKITDDYYWLENESKSKVKKWIKDQNKYTNYKLKKEGYKLFKKELTKDYKVTNFSLPYPVNGFYFFLERLKGEEQDSLYFKKGLNGKLINLVNPNKIKTDGSVYIDFWDISESGKFIAYGLTEKGSEFATIYIKDVKTGKNLPEHIFPCIFTSLVWLIDDSGFFYTKNLPPKTVNENKNTLYTKVFFHRLGTDPREDVLIFGENRPSDDMIELKLSLDGVYLTISVSQNWSSNEIYLYNIKSKIITTLTTGVQAQFYPLFLEEYLLLKTNYLADKYRILIAPISELNKPIDQWKEFVPEKNSVLESINITKNKILLTYLIKVCHQIIVYNHKGLKQGIIKLPSYSSLTGVSTNDRESEFFYGVTSFTFPEIIYYYEPLKSKYSIYKKTNNPIKTTDYTTKQKWVTSKDGTRFPIFLFHKKNLIKKTKIPTILYGYGGFGVNEIPGFTRSLLPWVRRGGIFALANIRGGGEFGENWHKQGIKEFKQNSFDDFISAAQFLIAKKYTDSDHLGIMGISNGGLLVLSVAIQKPKLFKAVCSLVPLADMIRFHNFGMAIRWVHEYGDPRKLVDFKRILQWSPYHNVKKETEYPNFLLTTATQDNRVNPLHARKMAAILQSVNKRNEVFLLTEKDSGHGIGKSVSKFVETQALILSFLAQKLDLKL</sequence>
<evidence type="ECO:0000313" key="10">
    <source>
        <dbReference type="Proteomes" id="UP000229334"/>
    </source>
</evidence>